<dbReference type="Proteomes" id="UP000260351">
    <property type="component" value="Unassembled WGS sequence"/>
</dbReference>
<keyword evidence="4" id="KW-1185">Reference proteome</keyword>
<evidence type="ECO:0000256" key="2">
    <source>
        <dbReference type="SAM" id="Phobius"/>
    </source>
</evidence>
<feature type="region of interest" description="Disordered" evidence="1">
    <location>
        <begin position="1"/>
        <end position="31"/>
    </location>
</feature>
<feature type="transmembrane region" description="Helical" evidence="2">
    <location>
        <begin position="43"/>
        <end position="62"/>
    </location>
</feature>
<keyword evidence="2" id="KW-0472">Membrane</keyword>
<dbReference type="EMBL" id="QUZK01000052">
    <property type="protein sequence ID" value="RFF29090.1"/>
    <property type="molecule type" value="Genomic_DNA"/>
</dbReference>
<gene>
    <name evidence="3" type="ORF">DZC52_14645</name>
</gene>
<keyword evidence="2" id="KW-0812">Transmembrane</keyword>
<reference evidence="3 4" key="1">
    <citation type="submission" date="2018-08" db="EMBL/GenBank/DDBJ databases">
        <title>Wenzhouxiangella salilacus sp. nov., a novel bacterium isolated from a saline lake in Xinjiang Province, China.</title>
        <authorList>
            <person name="Han S."/>
        </authorList>
    </citation>
    <scope>NUCLEOTIDE SEQUENCE [LARGE SCALE GENOMIC DNA]</scope>
    <source>
        <strain evidence="3 4">XDB06</strain>
    </source>
</reference>
<keyword evidence="2" id="KW-1133">Transmembrane helix</keyword>
<feature type="compositionally biased region" description="Low complexity" evidence="1">
    <location>
        <begin position="170"/>
        <end position="179"/>
    </location>
</feature>
<evidence type="ECO:0000256" key="1">
    <source>
        <dbReference type="SAM" id="MobiDB-lite"/>
    </source>
</evidence>
<comment type="caution">
    <text evidence="3">The sequence shown here is derived from an EMBL/GenBank/DDBJ whole genome shotgun (WGS) entry which is preliminary data.</text>
</comment>
<protein>
    <submittedName>
        <fullName evidence="3">Uncharacterized protein</fullName>
    </submittedName>
</protein>
<feature type="compositionally biased region" description="Polar residues" evidence="1">
    <location>
        <begin position="129"/>
        <end position="153"/>
    </location>
</feature>
<evidence type="ECO:0000313" key="3">
    <source>
        <dbReference type="EMBL" id="RFF29090.1"/>
    </source>
</evidence>
<dbReference type="RefSeq" id="WP_116651896.1">
    <property type="nucleotide sequence ID" value="NZ_QUZK01000052.1"/>
</dbReference>
<sequence length="300" mass="29094">MARVIEKSGTGIGRSGTGIEKSGTGIEKSGTGIEKSGTGIARLSVMLVALATMMLSGIAFASDTRVAVSSKNGHAIVSVHGEEGVMIGVSPTAIDAAGYARVPLYSVLQSGEDAFSMGLLVQGSGSGSAGESDQGNESGTLVQGSGSGSSKESVQPGGQLMVQGSGSGSAGESCSGGSSMLVQGSGSGSAGEGCSGAPTLMVQGSGSGSAGENCSGAPTLMVQGSGSGSAGEAAGCGVKPWGYAEVVVDRDGTHVIVNRLEQSGAVEYLMAFLPSGSSAAVSGSLRGGQERGTHEFVAVQ</sequence>
<evidence type="ECO:0000313" key="4">
    <source>
        <dbReference type="Proteomes" id="UP000260351"/>
    </source>
</evidence>
<dbReference type="OrthoDB" id="10020617at2"/>
<name>A0A3E1K586_9GAMM</name>
<proteinExistence type="predicted"/>
<organism evidence="3 4">
    <name type="scientific">Wenzhouxiangella sediminis</name>
    <dbReference type="NCBI Taxonomy" id="1792836"/>
    <lineage>
        <taxon>Bacteria</taxon>
        <taxon>Pseudomonadati</taxon>
        <taxon>Pseudomonadota</taxon>
        <taxon>Gammaproteobacteria</taxon>
        <taxon>Chromatiales</taxon>
        <taxon>Wenzhouxiangellaceae</taxon>
        <taxon>Wenzhouxiangella</taxon>
    </lineage>
</organism>
<feature type="region of interest" description="Disordered" evidence="1">
    <location>
        <begin position="123"/>
        <end position="193"/>
    </location>
</feature>
<dbReference type="AlphaFoldDB" id="A0A3E1K586"/>
<accession>A0A3E1K586</accession>